<reference evidence="1 2" key="1">
    <citation type="submission" date="2024-01" db="EMBL/GenBank/DDBJ databases">
        <title>Genome assemblies of Stephania.</title>
        <authorList>
            <person name="Yang L."/>
        </authorList>
    </citation>
    <scope>NUCLEOTIDE SEQUENCE [LARGE SCALE GENOMIC DNA]</scope>
    <source>
        <strain evidence="1">QJT</strain>
        <tissue evidence="1">Leaf</tissue>
    </source>
</reference>
<comment type="caution">
    <text evidence="1">The sequence shown here is derived from an EMBL/GenBank/DDBJ whole genome shotgun (WGS) entry which is preliminary data.</text>
</comment>
<name>A0AAP0IIV1_9MAGN</name>
<protein>
    <submittedName>
        <fullName evidence="1">Uncharacterized protein</fullName>
    </submittedName>
</protein>
<dbReference type="AlphaFoldDB" id="A0AAP0IIV1"/>
<dbReference type="Proteomes" id="UP001417504">
    <property type="component" value="Unassembled WGS sequence"/>
</dbReference>
<keyword evidence="2" id="KW-1185">Reference proteome</keyword>
<evidence type="ECO:0000313" key="2">
    <source>
        <dbReference type="Proteomes" id="UP001417504"/>
    </source>
</evidence>
<gene>
    <name evidence="1" type="ORF">Sjap_015291</name>
</gene>
<evidence type="ECO:0000313" key="1">
    <source>
        <dbReference type="EMBL" id="KAK9116344.1"/>
    </source>
</evidence>
<sequence>MPAITRLVPTSGPCQFVNSDMPPGPMHAHIIANKVIQVIQRNPIMQSIM</sequence>
<accession>A0AAP0IIV1</accession>
<organism evidence="1 2">
    <name type="scientific">Stephania japonica</name>
    <dbReference type="NCBI Taxonomy" id="461633"/>
    <lineage>
        <taxon>Eukaryota</taxon>
        <taxon>Viridiplantae</taxon>
        <taxon>Streptophyta</taxon>
        <taxon>Embryophyta</taxon>
        <taxon>Tracheophyta</taxon>
        <taxon>Spermatophyta</taxon>
        <taxon>Magnoliopsida</taxon>
        <taxon>Ranunculales</taxon>
        <taxon>Menispermaceae</taxon>
        <taxon>Menispermoideae</taxon>
        <taxon>Cissampelideae</taxon>
        <taxon>Stephania</taxon>
    </lineage>
</organism>
<dbReference type="EMBL" id="JBBNAE010000006">
    <property type="protein sequence ID" value="KAK9116344.1"/>
    <property type="molecule type" value="Genomic_DNA"/>
</dbReference>
<proteinExistence type="predicted"/>